<dbReference type="GO" id="GO:0005886">
    <property type="term" value="C:plasma membrane"/>
    <property type="evidence" value="ECO:0007669"/>
    <property type="project" value="UniProtKB-SubCell"/>
</dbReference>
<evidence type="ECO:0000256" key="7">
    <source>
        <dbReference type="ARBA" id="ARBA00023170"/>
    </source>
</evidence>
<dbReference type="Proteomes" id="UP001353858">
    <property type="component" value="Unassembled WGS sequence"/>
</dbReference>
<keyword evidence="13" id="KW-1185">Reference proteome</keyword>
<feature type="transmembrane region" description="Helical" evidence="9">
    <location>
        <begin position="599"/>
        <end position="624"/>
    </location>
</feature>
<dbReference type="Gene3D" id="1.10.287.70">
    <property type="match status" value="1"/>
</dbReference>
<comment type="similarity">
    <text evidence="2">Belongs to the glutamate-gated ion channel (TC 1.A.10.1) family.</text>
</comment>
<keyword evidence="5 9" id="KW-1133">Transmembrane helix</keyword>
<dbReference type="EMBL" id="JARPUR010000002">
    <property type="protein sequence ID" value="KAK4880992.1"/>
    <property type="molecule type" value="Genomic_DNA"/>
</dbReference>
<name>A0AAN7PAI1_9COLE</name>
<comment type="subcellular location">
    <subcellularLocation>
        <location evidence="1">Cell membrane</location>
        <topology evidence="1">Multi-pass membrane protein</topology>
    </subcellularLocation>
</comment>
<evidence type="ECO:0000256" key="2">
    <source>
        <dbReference type="ARBA" id="ARBA00008685"/>
    </source>
</evidence>
<feature type="signal peptide" evidence="10">
    <location>
        <begin position="1"/>
        <end position="19"/>
    </location>
</feature>
<feature type="transmembrane region" description="Helical" evidence="9">
    <location>
        <begin position="413"/>
        <end position="438"/>
    </location>
</feature>
<evidence type="ECO:0000256" key="4">
    <source>
        <dbReference type="ARBA" id="ARBA00022692"/>
    </source>
</evidence>
<evidence type="ECO:0000256" key="10">
    <source>
        <dbReference type="SAM" id="SignalP"/>
    </source>
</evidence>
<evidence type="ECO:0000256" key="5">
    <source>
        <dbReference type="ARBA" id="ARBA00022989"/>
    </source>
</evidence>
<dbReference type="SUPFAM" id="SSF53850">
    <property type="entry name" value="Periplasmic binding protein-like II"/>
    <property type="match status" value="1"/>
</dbReference>
<accession>A0AAN7PAI1</accession>
<dbReference type="Pfam" id="PF00060">
    <property type="entry name" value="Lig_chan"/>
    <property type="match status" value="1"/>
</dbReference>
<feature type="transmembrane region" description="Helical" evidence="9">
    <location>
        <begin position="344"/>
        <end position="371"/>
    </location>
</feature>
<dbReference type="InterPro" id="IPR001320">
    <property type="entry name" value="Iontro_rcpt_C"/>
</dbReference>
<evidence type="ECO:0000313" key="12">
    <source>
        <dbReference type="EMBL" id="KAK4880992.1"/>
    </source>
</evidence>
<evidence type="ECO:0000256" key="8">
    <source>
        <dbReference type="ARBA" id="ARBA00023180"/>
    </source>
</evidence>
<dbReference type="InterPro" id="IPR052192">
    <property type="entry name" value="Insect_Ionotropic_Sensory_Rcpt"/>
</dbReference>
<dbReference type="PANTHER" id="PTHR42643">
    <property type="entry name" value="IONOTROPIC RECEPTOR 20A-RELATED"/>
    <property type="match status" value="1"/>
</dbReference>
<dbReference type="AlphaFoldDB" id="A0AAN7PAI1"/>
<protein>
    <recommendedName>
        <fullName evidence="11">Ionotropic glutamate receptor C-terminal domain-containing protein</fullName>
    </recommendedName>
</protein>
<evidence type="ECO:0000256" key="9">
    <source>
        <dbReference type="SAM" id="Phobius"/>
    </source>
</evidence>
<keyword evidence="10" id="KW-0732">Signal</keyword>
<dbReference type="Gene3D" id="3.40.190.10">
    <property type="entry name" value="Periplasmic binding protein-like II"/>
    <property type="match status" value="1"/>
</dbReference>
<keyword evidence="6 9" id="KW-0472">Membrane</keyword>
<evidence type="ECO:0000313" key="13">
    <source>
        <dbReference type="Proteomes" id="UP001353858"/>
    </source>
</evidence>
<keyword evidence="8" id="KW-0325">Glycoprotein</keyword>
<evidence type="ECO:0000256" key="6">
    <source>
        <dbReference type="ARBA" id="ARBA00023136"/>
    </source>
</evidence>
<dbReference type="GO" id="GO:0015276">
    <property type="term" value="F:ligand-gated monoatomic ion channel activity"/>
    <property type="evidence" value="ECO:0007669"/>
    <property type="project" value="InterPro"/>
</dbReference>
<evidence type="ECO:0000256" key="3">
    <source>
        <dbReference type="ARBA" id="ARBA00022475"/>
    </source>
</evidence>
<reference evidence="13" key="1">
    <citation type="submission" date="2023-01" db="EMBL/GenBank/DDBJ databases">
        <title>Key to firefly adult light organ development and bioluminescence: homeobox transcription factors regulate luciferase expression and transportation to peroxisome.</title>
        <authorList>
            <person name="Fu X."/>
        </authorList>
    </citation>
    <scope>NUCLEOTIDE SEQUENCE [LARGE SCALE GENOMIC DNA]</scope>
</reference>
<proteinExistence type="inferred from homology"/>
<comment type="caution">
    <text evidence="12">The sequence shown here is derived from an EMBL/GenBank/DDBJ whole genome shotgun (WGS) entry which is preliminary data.</text>
</comment>
<feature type="chain" id="PRO_5042813471" description="Ionotropic glutamate receptor C-terminal domain-containing protein" evidence="10">
    <location>
        <begin position="20"/>
        <end position="634"/>
    </location>
</feature>
<dbReference type="GO" id="GO:0050906">
    <property type="term" value="P:detection of stimulus involved in sensory perception"/>
    <property type="evidence" value="ECO:0007669"/>
    <property type="project" value="UniProtKB-ARBA"/>
</dbReference>
<evidence type="ECO:0000259" key="11">
    <source>
        <dbReference type="Pfam" id="PF00060"/>
    </source>
</evidence>
<keyword evidence="4 9" id="KW-0812">Transmembrane</keyword>
<evidence type="ECO:0000256" key="1">
    <source>
        <dbReference type="ARBA" id="ARBA00004651"/>
    </source>
</evidence>
<keyword evidence="3" id="KW-1003">Cell membrane</keyword>
<gene>
    <name evidence="12" type="ORF">RN001_004311</name>
</gene>
<organism evidence="12 13">
    <name type="scientific">Aquatica leii</name>
    <dbReference type="NCBI Taxonomy" id="1421715"/>
    <lineage>
        <taxon>Eukaryota</taxon>
        <taxon>Metazoa</taxon>
        <taxon>Ecdysozoa</taxon>
        <taxon>Arthropoda</taxon>
        <taxon>Hexapoda</taxon>
        <taxon>Insecta</taxon>
        <taxon>Pterygota</taxon>
        <taxon>Neoptera</taxon>
        <taxon>Endopterygota</taxon>
        <taxon>Coleoptera</taxon>
        <taxon>Polyphaga</taxon>
        <taxon>Elateriformia</taxon>
        <taxon>Elateroidea</taxon>
        <taxon>Lampyridae</taxon>
        <taxon>Luciolinae</taxon>
        <taxon>Aquatica</taxon>
    </lineage>
</organism>
<feature type="domain" description="Ionotropic glutamate receptor C-terminal" evidence="11">
    <location>
        <begin position="361"/>
        <end position="609"/>
    </location>
</feature>
<keyword evidence="7" id="KW-0675">Receptor</keyword>
<dbReference type="PANTHER" id="PTHR42643:SF30">
    <property type="entry name" value="IONOTROPIC RECEPTOR 40A-RELATED"/>
    <property type="match status" value="1"/>
</dbReference>
<sequence>MHLFKVLVLFLATLCKSWCKLDAIPQNIFTTRVSLAKCIGEVSESFFENGDLTLVALSTMESISVTNSSVATDSLLLLELFNRSTMSIVIKKSKHTISDESYIKKIDNYIIQIRLIAELTDVLQLLRNYPTWNALARFLIISSNTFSTPKNVASILIEQLWSNHIMNGIVLLVDSENKTLFTAYSWFPYSNSLCSNNDNEILEIDQCSYGKFKFGKNWYPNKIPSNLNGCSLRVMPVVWPPYVLPTDTDVFTDGVEIKLINTMSKVANFSVVYMASNKSQNWGFISENGTALGSLFHLKNEECDVVVGSFAATLERHRYFDYVVYNYPESLTWCVPHARDAYQWIKLFMVLPTNVTIFSYSLCIIMSILLWRICRVNPKEASSYKFFTGSIQNVFSVYFNVSVPVQPRFLRARFLFMLWVLFILHITALYQSSLISVLTKPNYRQQIKTLSDILEHNLDIWILGNMRRYFTENNDVNSKVKTVWKVCENIENCLYDTSVSKNSATSTPRLYLKYAVNHYVTKKGEPLLHCFKESIVTYPLEMLFYKGFPLRKYFEILIGRITSAGLIAHWEKVILEDQLKHKSYNIQHPGDYQIAMSHLILLFIVLFFGHLCGFIIFLFELYIYKKKNMQKQKK</sequence>